<feature type="region of interest" description="Disordered" evidence="2">
    <location>
        <begin position="100"/>
        <end position="126"/>
    </location>
</feature>
<feature type="coiled-coil region" evidence="1">
    <location>
        <begin position="335"/>
        <end position="436"/>
    </location>
</feature>
<gene>
    <name evidence="3" type="ORF">ECRASSUSDP1_LOCUS25968</name>
</gene>
<comment type="caution">
    <text evidence="3">The sequence shown here is derived from an EMBL/GenBank/DDBJ whole genome shotgun (WGS) entry which is preliminary data.</text>
</comment>
<reference evidence="3" key="1">
    <citation type="submission" date="2023-07" db="EMBL/GenBank/DDBJ databases">
        <authorList>
            <consortium name="AG Swart"/>
            <person name="Singh M."/>
            <person name="Singh A."/>
            <person name="Seah K."/>
            <person name="Emmerich C."/>
        </authorList>
    </citation>
    <scope>NUCLEOTIDE SEQUENCE</scope>
    <source>
        <strain evidence="3">DP1</strain>
    </source>
</reference>
<accession>A0AAD2D9D5</accession>
<feature type="region of interest" description="Disordered" evidence="2">
    <location>
        <begin position="1"/>
        <end position="40"/>
    </location>
</feature>
<keyword evidence="4" id="KW-1185">Reference proteome</keyword>
<dbReference type="AlphaFoldDB" id="A0AAD2D9D5"/>
<dbReference type="EMBL" id="CAMPGE010026774">
    <property type="protein sequence ID" value="CAI2384441.1"/>
    <property type="molecule type" value="Genomic_DNA"/>
</dbReference>
<organism evidence="3 4">
    <name type="scientific">Euplotes crassus</name>
    <dbReference type="NCBI Taxonomy" id="5936"/>
    <lineage>
        <taxon>Eukaryota</taxon>
        <taxon>Sar</taxon>
        <taxon>Alveolata</taxon>
        <taxon>Ciliophora</taxon>
        <taxon>Intramacronucleata</taxon>
        <taxon>Spirotrichea</taxon>
        <taxon>Hypotrichia</taxon>
        <taxon>Euplotida</taxon>
        <taxon>Euplotidae</taxon>
        <taxon>Moneuplotes</taxon>
    </lineage>
</organism>
<keyword evidence="1" id="KW-0175">Coiled coil</keyword>
<feature type="compositionally biased region" description="Acidic residues" evidence="2">
    <location>
        <begin position="1"/>
        <end position="17"/>
    </location>
</feature>
<sequence>MRLSQEGEEEENDEFYSLEDSLKKQEQPTKSGSKVKRKEKKKCAILLQKTIAPNKIMNVHQFKMPKTTKTLKMGEFGKNMLHHSESISHKVSSENEFECIDEKEEITPSDKKKRAKSSSGAIDHQRGGGDAKGFLYSFNPKVNPQMITALVPYKNKKVEYLQQMLPQSPGLEIAEEITYKSQYKQVQKIINHGGYDFDNPRPIDLESISKLKPQSSYFGTRTSMNRNDQDISNCHPLEIGYNIENYLLYKNLSKGKKFMGMSLNPVQQYSSRKLSPVYSERKKQSRIDKIMEISNQPVHDRLYQESTYSSAAGHLPASLRPNLMSIKKNRTALSLKRKEKEKAFIEEEEFKKEAEEFVNKLNKEKEKREKRKHKIIRLRDKKHHKELKEIIRQRERQEQEKQKQRFEKRQQIIARVTKLKEERKKAKTKMRDWSHKPSRIPLYLQKEMQFQKQKEEEENRKRITELNNRKDIYKRISISEIRRHARMHDDTVESNVTVLRNRRMQGGKSTFSIPQKRESTSSLSSKFLKSAIEEEREHKALMKFKEEEAKEKREKANRFS</sequence>
<evidence type="ECO:0000256" key="1">
    <source>
        <dbReference type="SAM" id="Coils"/>
    </source>
</evidence>
<proteinExistence type="predicted"/>
<protein>
    <submittedName>
        <fullName evidence="3">Uncharacterized protein</fullName>
    </submittedName>
</protein>
<name>A0AAD2D9D5_EUPCR</name>
<evidence type="ECO:0000256" key="2">
    <source>
        <dbReference type="SAM" id="MobiDB-lite"/>
    </source>
</evidence>
<dbReference type="Proteomes" id="UP001295684">
    <property type="component" value="Unassembled WGS sequence"/>
</dbReference>
<evidence type="ECO:0000313" key="4">
    <source>
        <dbReference type="Proteomes" id="UP001295684"/>
    </source>
</evidence>
<evidence type="ECO:0000313" key="3">
    <source>
        <dbReference type="EMBL" id="CAI2384441.1"/>
    </source>
</evidence>
<feature type="coiled-coil region" evidence="1">
    <location>
        <begin position="528"/>
        <end position="555"/>
    </location>
</feature>